<dbReference type="AlphaFoldDB" id="A0A1H2TUQ5"/>
<keyword evidence="1" id="KW-0812">Transmembrane</keyword>
<dbReference type="RefSeq" id="WP_090119974.1">
    <property type="nucleotide sequence ID" value="NZ_FNNJ01000001.1"/>
</dbReference>
<evidence type="ECO:0000313" key="3">
    <source>
        <dbReference type="Proteomes" id="UP000199595"/>
    </source>
</evidence>
<name>A0A1H2TUQ5_9FLAO</name>
<dbReference type="STRING" id="762486.SAMN05444411_101813"/>
<keyword evidence="1" id="KW-1133">Transmembrane helix</keyword>
<gene>
    <name evidence="2" type="ORF">SAMN05444411_101813</name>
</gene>
<feature type="transmembrane region" description="Helical" evidence="1">
    <location>
        <begin position="112"/>
        <end position="132"/>
    </location>
</feature>
<accession>A0A1H2TUQ5</accession>
<reference evidence="2 3" key="1">
    <citation type="submission" date="2016-10" db="EMBL/GenBank/DDBJ databases">
        <authorList>
            <person name="de Groot N.N."/>
        </authorList>
    </citation>
    <scope>NUCLEOTIDE SEQUENCE [LARGE SCALE GENOMIC DNA]</scope>
    <source>
        <strain evidence="2 3">DSM 24956</strain>
    </source>
</reference>
<feature type="transmembrane region" description="Helical" evidence="1">
    <location>
        <begin position="86"/>
        <end position="106"/>
    </location>
</feature>
<dbReference type="EMBL" id="FNNJ01000001">
    <property type="protein sequence ID" value="SDW47632.1"/>
    <property type="molecule type" value="Genomic_DNA"/>
</dbReference>
<evidence type="ECO:0000256" key="1">
    <source>
        <dbReference type="SAM" id="Phobius"/>
    </source>
</evidence>
<evidence type="ECO:0000313" key="2">
    <source>
        <dbReference type="EMBL" id="SDW47632.1"/>
    </source>
</evidence>
<proteinExistence type="predicted"/>
<sequence length="148" mass="16524">MEKLDLDIYKNGDRKVITHDGVIAKVTDKNITVALMGNVHCEACNAKGACGVSEGDTKEIIVDNNGSYKVNEPVNVVLQKELGLKAVFWAYVFPFILMISVLLISSSFVKEWMAGLLAFAVLIPYYLVLYLMQDTFEKAFSVSIFKYN</sequence>
<keyword evidence="3" id="KW-1185">Reference proteome</keyword>
<dbReference type="Proteomes" id="UP000199595">
    <property type="component" value="Unassembled WGS sequence"/>
</dbReference>
<protein>
    <submittedName>
        <fullName evidence="2">Positive regulator of sigma(E), RseC/MucC</fullName>
    </submittedName>
</protein>
<dbReference type="Pfam" id="PF04246">
    <property type="entry name" value="RseC_MucC"/>
    <property type="match status" value="1"/>
</dbReference>
<keyword evidence="1" id="KW-0472">Membrane</keyword>
<organism evidence="2 3">
    <name type="scientific">Lutibacter oricola</name>
    <dbReference type="NCBI Taxonomy" id="762486"/>
    <lineage>
        <taxon>Bacteria</taxon>
        <taxon>Pseudomonadati</taxon>
        <taxon>Bacteroidota</taxon>
        <taxon>Flavobacteriia</taxon>
        <taxon>Flavobacteriales</taxon>
        <taxon>Flavobacteriaceae</taxon>
        <taxon>Lutibacter</taxon>
    </lineage>
</organism>
<dbReference type="OrthoDB" id="1120636at2"/>